<feature type="compositionally biased region" description="Polar residues" evidence="1">
    <location>
        <begin position="1"/>
        <end position="18"/>
    </location>
</feature>
<proteinExistence type="predicted"/>
<evidence type="ECO:0000256" key="1">
    <source>
        <dbReference type="SAM" id="MobiDB-lite"/>
    </source>
</evidence>
<organism evidence="2 3">
    <name type="scientific">Torulaspora globosa</name>
    <dbReference type="NCBI Taxonomy" id="48254"/>
    <lineage>
        <taxon>Eukaryota</taxon>
        <taxon>Fungi</taxon>
        <taxon>Dikarya</taxon>
        <taxon>Ascomycota</taxon>
        <taxon>Saccharomycotina</taxon>
        <taxon>Saccharomycetes</taxon>
        <taxon>Saccharomycetales</taxon>
        <taxon>Saccharomycetaceae</taxon>
        <taxon>Torulaspora</taxon>
    </lineage>
</organism>
<dbReference type="Proteomes" id="UP000510647">
    <property type="component" value="Chromosome 3"/>
</dbReference>
<feature type="compositionally biased region" description="Basic and acidic residues" evidence="1">
    <location>
        <begin position="20"/>
        <end position="29"/>
    </location>
</feature>
<sequence>MSNSTVKNSNYGNKSIRSVPSERQEKASERSSSLGSKSIFYDPDWNAEGRAPPGFKNIPYNKRTFTRRNDKVARQLAGLTDIKPPTSSKQHS</sequence>
<dbReference type="Pfam" id="PF12622">
    <property type="entry name" value="NpwBP"/>
    <property type="match status" value="1"/>
</dbReference>
<gene>
    <name evidence="2" type="ORF">HG537_0C00970</name>
</gene>
<dbReference type="AlphaFoldDB" id="A0A7H9HQ18"/>
<evidence type="ECO:0000313" key="2">
    <source>
        <dbReference type="EMBL" id="QLQ79450.1"/>
    </source>
</evidence>
<name>A0A7H9HQ18_9SACH</name>
<accession>A0A7H9HQ18</accession>
<protein>
    <submittedName>
        <fullName evidence="2">Uncharacterized protein</fullName>
    </submittedName>
</protein>
<feature type="region of interest" description="Disordered" evidence="1">
    <location>
        <begin position="1"/>
        <end position="68"/>
    </location>
</feature>
<dbReference type="EMBL" id="CP059269">
    <property type="protein sequence ID" value="QLQ79450.1"/>
    <property type="molecule type" value="Genomic_DNA"/>
</dbReference>
<keyword evidence="3" id="KW-1185">Reference proteome</keyword>
<reference evidence="2 3" key="1">
    <citation type="submission" date="2020-06" db="EMBL/GenBank/DDBJ databases">
        <title>The yeast mating-type switching endonuclease HO is a domesticated member of an unorthodox homing genetic element family.</title>
        <authorList>
            <person name="Coughlan A.Y."/>
            <person name="Lombardi L."/>
            <person name="Braun-Galleani S."/>
            <person name="Martos A.R."/>
            <person name="Galeote V."/>
            <person name="Bigey F."/>
            <person name="Dequin S."/>
            <person name="Byrne K.P."/>
            <person name="Wolfe K.H."/>
        </authorList>
    </citation>
    <scope>NUCLEOTIDE SEQUENCE [LARGE SCALE GENOMIC DNA]</scope>
    <source>
        <strain evidence="2 3">CBS2947</strain>
    </source>
</reference>
<dbReference type="OrthoDB" id="4041945at2759"/>
<evidence type="ECO:0000313" key="3">
    <source>
        <dbReference type="Proteomes" id="UP000510647"/>
    </source>
</evidence>